<organism evidence="1">
    <name type="scientific">mine drainage metagenome</name>
    <dbReference type="NCBI Taxonomy" id="410659"/>
    <lineage>
        <taxon>unclassified sequences</taxon>
        <taxon>metagenomes</taxon>
        <taxon>ecological metagenomes</taxon>
    </lineage>
</organism>
<reference evidence="1" key="1">
    <citation type="submission" date="2009-10" db="EMBL/GenBank/DDBJ databases">
        <title>Diversity of trophic interactions inside an arsenic-rich microbial ecosystem.</title>
        <authorList>
            <person name="Bertin P.N."/>
            <person name="Heinrich-Salmeron A."/>
            <person name="Pelletier E."/>
            <person name="Goulhen-Chollet F."/>
            <person name="Arsene-Ploetze F."/>
            <person name="Gallien S."/>
            <person name="Calteau A."/>
            <person name="Vallenet D."/>
            <person name="Casiot C."/>
            <person name="Chane-Woon-Ming B."/>
            <person name="Giloteaux L."/>
            <person name="Barakat M."/>
            <person name="Bonnefoy V."/>
            <person name="Bruneel O."/>
            <person name="Chandler M."/>
            <person name="Cleiss J."/>
            <person name="Duran R."/>
            <person name="Elbaz-Poulichet F."/>
            <person name="Fonknechten N."/>
            <person name="Lauga B."/>
            <person name="Mornico D."/>
            <person name="Ortet P."/>
            <person name="Schaeffer C."/>
            <person name="Siguier P."/>
            <person name="Alexander Thil Smith A."/>
            <person name="Van Dorsselaer A."/>
            <person name="Weissenbach J."/>
            <person name="Medigue C."/>
            <person name="Le Paslier D."/>
        </authorList>
    </citation>
    <scope>NUCLEOTIDE SEQUENCE</scope>
</reference>
<accession>E6QQN6</accession>
<evidence type="ECO:0000313" key="1">
    <source>
        <dbReference type="EMBL" id="CBI09557.1"/>
    </source>
</evidence>
<sequence>MKFHGHTSNRYAQGDFEMEMLCVFRIDKKSLVEISISNTWSVRNLRNKIRTNQKNVP</sequence>
<name>E6QQN6_9ZZZZ</name>
<gene>
    <name evidence="1" type="ORF">CARN7_0290</name>
</gene>
<comment type="caution">
    <text evidence="1">The sequence shown here is derived from an EMBL/GenBank/DDBJ whole genome shotgun (WGS) entry which is preliminary data.</text>
</comment>
<protein>
    <submittedName>
        <fullName evidence="1">Uncharacterized protein</fullName>
    </submittedName>
</protein>
<dbReference type="EMBL" id="CABR01000037">
    <property type="protein sequence ID" value="CBI09557.1"/>
    <property type="molecule type" value="Genomic_DNA"/>
</dbReference>
<dbReference type="AlphaFoldDB" id="E6QQN6"/>
<proteinExistence type="predicted"/>